<dbReference type="AlphaFoldDB" id="A0A8H7S7D7"/>
<evidence type="ECO:0000256" key="1">
    <source>
        <dbReference type="SAM" id="MobiDB-lite"/>
    </source>
</evidence>
<protein>
    <submittedName>
        <fullName evidence="2">Uncharacterized protein</fullName>
    </submittedName>
</protein>
<feature type="region of interest" description="Disordered" evidence="1">
    <location>
        <begin position="30"/>
        <end position="76"/>
    </location>
</feature>
<accession>A0A8H7S7D7</accession>
<proteinExistence type="predicted"/>
<keyword evidence="3" id="KW-1185">Reference proteome</keyword>
<dbReference type="Proteomes" id="UP000646827">
    <property type="component" value="Unassembled WGS sequence"/>
</dbReference>
<comment type="caution">
    <text evidence="2">The sequence shown here is derived from an EMBL/GenBank/DDBJ whole genome shotgun (WGS) entry which is preliminary data.</text>
</comment>
<evidence type="ECO:0000313" key="2">
    <source>
        <dbReference type="EMBL" id="KAG2224170.1"/>
    </source>
</evidence>
<dbReference type="EMBL" id="JAEPRB010000048">
    <property type="protein sequence ID" value="KAG2224170.1"/>
    <property type="molecule type" value="Genomic_DNA"/>
</dbReference>
<feature type="compositionally biased region" description="Basic and acidic residues" evidence="1">
    <location>
        <begin position="36"/>
        <end position="47"/>
    </location>
</feature>
<sequence length="76" mass="8562">MTVVMKAINKSTLTAQISALDAMMAAAPTMTSTPKEMLEEEARRRESNQQYQQDETIPEPAEPRQHQGKNNDNLMI</sequence>
<gene>
    <name evidence="2" type="ORF">INT45_000185</name>
</gene>
<evidence type="ECO:0000313" key="3">
    <source>
        <dbReference type="Proteomes" id="UP000646827"/>
    </source>
</evidence>
<name>A0A8H7S7D7_9FUNG</name>
<organism evidence="2 3">
    <name type="scientific">Circinella minor</name>
    <dbReference type="NCBI Taxonomy" id="1195481"/>
    <lineage>
        <taxon>Eukaryota</taxon>
        <taxon>Fungi</taxon>
        <taxon>Fungi incertae sedis</taxon>
        <taxon>Mucoromycota</taxon>
        <taxon>Mucoromycotina</taxon>
        <taxon>Mucoromycetes</taxon>
        <taxon>Mucorales</taxon>
        <taxon>Lichtheimiaceae</taxon>
        <taxon>Circinella</taxon>
    </lineage>
</organism>
<reference evidence="2 3" key="1">
    <citation type="submission" date="2020-12" db="EMBL/GenBank/DDBJ databases">
        <title>Metabolic potential, ecology and presence of endohyphal bacteria is reflected in genomic diversity of Mucoromycotina.</title>
        <authorList>
            <person name="Muszewska A."/>
            <person name="Okrasinska A."/>
            <person name="Steczkiewicz K."/>
            <person name="Drgas O."/>
            <person name="Orlowska M."/>
            <person name="Perlinska-Lenart U."/>
            <person name="Aleksandrzak-Piekarczyk T."/>
            <person name="Szatraj K."/>
            <person name="Zielenkiewicz U."/>
            <person name="Pilsyk S."/>
            <person name="Malc E."/>
            <person name="Mieczkowski P."/>
            <person name="Kruszewska J.S."/>
            <person name="Biernat P."/>
            <person name="Pawlowska J."/>
        </authorList>
    </citation>
    <scope>NUCLEOTIDE SEQUENCE [LARGE SCALE GENOMIC DNA]</scope>
    <source>
        <strain evidence="2 3">CBS 142.35</strain>
    </source>
</reference>